<dbReference type="InterPro" id="IPR007278">
    <property type="entry name" value="DUF397"/>
</dbReference>
<evidence type="ECO:0000313" key="4">
    <source>
        <dbReference type="Proteomes" id="UP001589627"/>
    </source>
</evidence>
<evidence type="ECO:0000259" key="2">
    <source>
        <dbReference type="Pfam" id="PF04149"/>
    </source>
</evidence>
<evidence type="ECO:0000256" key="1">
    <source>
        <dbReference type="SAM" id="MobiDB-lite"/>
    </source>
</evidence>
<feature type="region of interest" description="Disordered" evidence="1">
    <location>
        <begin position="1"/>
        <end position="22"/>
    </location>
</feature>
<comment type="caution">
    <text evidence="3">The sequence shown here is derived from an EMBL/GenBank/DDBJ whole genome shotgun (WGS) entry which is preliminary data.</text>
</comment>
<reference evidence="3 4" key="1">
    <citation type="submission" date="2024-09" db="EMBL/GenBank/DDBJ databases">
        <authorList>
            <person name="Sun Q."/>
            <person name="Mori K."/>
        </authorList>
    </citation>
    <scope>NUCLEOTIDE SEQUENCE [LARGE SCALE GENOMIC DNA]</scope>
    <source>
        <strain evidence="3 4">TBRC 0563</strain>
    </source>
</reference>
<organism evidence="3 4">
    <name type="scientific">Actinoallomurus acaciae</name>
    <dbReference type="NCBI Taxonomy" id="502577"/>
    <lineage>
        <taxon>Bacteria</taxon>
        <taxon>Bacillati</taxon>
        <taxon>Actinomycetota</taxon>
        <taxon>Actinomycetes</taxon>
        <taxon>Streptosporangiales</taxon>
        <taxon>Thermomonosporaceae</taxon>
        <taxon>Actinoallomurus</taxon>
    </lineage>
</organism>
<gene>
    <name evidence="3" type="ORF">ACFFNX_19985</name>
</gene>
<name>A0ABV5YIU0_9ACTN</name>
<feature type="domain" description="DUF397" evidence="2">
    <location>
        <begin position="9"/>
        <end position="31"/>
    </location>
</feature>
<dbReference type="RefSeq" id="WP_378204116.1">
    <property type="nucleotide sequence ID" value="NZ_JBHLZP010000140.1"/>
</dbReference>
<dbReference type="EMBL" id="JBHLZP010000140">
    <property type="protein sequence ID" value="MFB9834466.1"/>
    <property type="molecule type" value="Genomic_DNA"/>
</dbReference>
<dbReference type="Proteomes" id="UP001589627">
    <property type="component" value="Unassembled WGS sequence"/>
</dbReference>
<protein>
    <submittedName>
        <fullName evidence="3">DUF397 domain-containing protein</fullName>
    </submittedName>
</protein>
<evidence type="ECO:0000313" key="3">
    <source>
        <dbReference type="EMBL" id="MFB9834466.1"/>
    </source>
</evidence>
<accession>A0ABV5YIU0</accession>
<proteinExistence type="predicted"/>
<dbReference type="Pfam" id="PF04149">
    <property type="entry name" value="DUF397"/>
    <property type="match status" value="1"/>
</dbReference>
<sequence length="44" mass="4623">MKTPDLSTAHWRTSEYSGAEGGQCVQVATVSAPDPSTTEPSRSV</sequence>
<keyword evidence="4" id="KW-1185">Reference proteome</keyword>